<keyword evidence="2" id="KW-0472">Membrane</keyword>
<evidence type="ECO:0000313" key="3">
    <source>
        <dbReference type="EMBL" id="CAG8494231.1"/>
    </source>
</evidence>
<reference evidence="3" key="1">
    <citation type="submission" date="2021-06" db="EMBL/GenBank/DDBJ databases">
        <authorList>
            <person name="Kallberg Y."/>
            <person name="Tangrot J."/>
            <person name="Rosling A."/>
        </authorList>
    </citation>
    <scope>NUCLEOTIDE SEQUENCE</scope>
    <source>
        <strain evidence="3">87-6 pot B 2015</strain>
    </source>
</reference>
<comment type="caution">
    <text evidence="3">The sequence shown here is derived from an EMBL/GenBank/DDBJ whole genome shotgun (WGS) entry which is preliminary data.</text>
</comment>
<organism evidence="3 4">
    <name type="scientific">Funneliformis mosseae</name>
    <name type="common">Endomycorrhizal fungus</name>
    <name type="synonym">Glomus mosseae</name>
    <dbReference type="NCBI Taxonomy" id="27381"/>
    <lineage>
        <taxon>Eukaryota</taxon>
        <taxon>Fungi</taxon>
        <taxon>Fungi incertae sedis</taxon>
        <taxon>Mucoromycota</taxon>
        <taxon>Glomeromycotina</taxon>
        <taxon>Glomeromycetes</taxon>
        <taxon>Glomerales</taxon>
        <taxon>Glomeraceae</taxon>
        <taxon>Funneliformis</taxon>
    </lineage>
</organism>
<sequence length="472" mass="53317">MQIKDLSKEGFPAWSSFICTQRMTGLRAQTLKRGKPNGTSTTDVATDLPLEHITQTTTDSLAAGDWTLQLGSWPCFIFNPGNVRFNPGVVDQIILMAFVEEGVTVPVAPNNLLFGIFDEERNMSIVEPFVGPTPSVNTFTFTRTQKIDVDKRFHSYFFVNKQNSNQLVGGFEVKNMAARFLYSPDTYLAVTYTERRKYTPYDLISAVGGLLTYTTAAWFILFGRGKYRSWGLVQRYLLHSSPDAMKKDDSNRLLPITYKDQKDLESQINSGLSPATGSSSTPVSVNAYTPSLYYFSATGTPTQQNFPLSPTNRVSSSKSLNKRIDARINLKLWFVEQTLSRHYLSGFKLRNYDVDFKKFGFETYDDDEEALAPPTAHQNWNNFNPSIRTPDQNSLGKFQTSSSLSSSPRGSQMFQNNLNPEEMRTQYPNVTLNQVPKEKKNRVRDSRSGSVSTNEITDPARVKQQYHGDVIR</sequence>
<name>A0A9N8ZH04_FUNMO</name>
<feature type="region of interest" description="Disordered" evidence="1">
    <location>
        <begin position="428"/>
        <end position="472"/>
    </location>
</feature>
<keyword evidence="4" id="KW-1185">Reference proteome</keyword>
<dbReference type="Proteomes" id="UP000789375">
    <property type="component" value="Unassembled WGS sequence"/>
</dbReference>
<dbReference type="EMBL" id="CAJVPP010000570">
    <property type="protein sequence ID" value="CAG8494231.1"/>
    <property type="molecule type" value="Genomic_DNA"/>
</dbReference>
<dbReference type="AlphaFoldDB" id="A0A9N8ZH04"/>
<feature type="region of interest" description="Disordered" evidence="1">
    <location>
        <begin position="372"/>
        <end position="416"/>
    </location>
</feature>
<protein>
    <submittedName>
        <fullName evidence="3">11394_t:CDS:1</fullName>
    </submittedName>
</protein>
<gene>
    <name evidence="3" type="ORF">FMOSSE_LOCUS3694</name>
</gene>
<evidence type="ECO:0000256" key="1">
    <source>
        <dbReference type="SAM" id="MobiDB-lite"/>
    </source>
</evidence>
<accession>A0A9N8ZH04</accession>
<feature type="compositionally biased region" description="Polar residues" evidence="1">
    <location>
        <begin position="376"/>
        <end position="400"/>
    </location>
</feature>
<proteinExistence type="predicted"/>
<keyword evidence="2" id="KW-0812">Transmembrane</keyword>
<feature type="transmembrane region" description="Helical" evidence="2">
    <location>
        <begin position="203"/>
        <end position="222"/>
    </location>
</feature>
<keyword evidence="2" id="KW-1133">Transmembrane helix</keyword>
<evidence type="ECO:0000256" key="2">
    <source>
        <dbReference type="SAM" id="Phobius"/>
    </source>
</evidence>
<evidence type="ECO:0000313" key="4">
    <source>
        <dbReference type="Proteomes" id="UP000789375"/>
    </source>
</evidence>